<feature type="compositionally biased region" description="Basic and acidic residues" evidence="1">
    <location>
        <begin position="149"/>
        <end position="161"/>
    </location>
</feature>
<evidence type="ECO:0000313" key="2">
    <source>
        <dbReference type="EMBL" id="NYD50227.1"/>
    </source>
</evidence>
<protein>
    <recommendedName>
        <fullName evidence="4">Sel1 repeat family protein</fullName>
    </recommendedName>
</protein>
<proteinExistence type="predicted"/>
<evidence type="ECO:0000256" key="1">
    <source>
        <dbReference type="SAM" id="MobiDB-lite"/>
    </source>
</evidence>
<feature type="compositionally biased region" description="Low complexity" evidence="1">
    <location>
        <begin position="130"/>
        <end position="148"/>
    </location>
</feature>
<keyword evidence="3" id="KW-1185">Reference proteome</keyword>
<dbReference type="Proteomes" id="UP000529783">
    <property type="component" value="Unassembled WGS sequence"/>
</dbReference>
<feature type="region of interest" description="Disordered" evidence="1">
    <location>
        <begin position="108"/>
        <end position="205"/>
    </location>
</feature>
<sequence length="375" mass="40508">MDEFVRDLIQFTHACGSPHYRELAKLAPGVLAGHKKRIPVLRPLSLTAISNVLSRQRQGPQDWGWVATFVLTCLHYVEKTGIEPDFPGPATLQDWHARYQLMRDELAGPQAGPGAVREAEPARPADAFRADPAPPAEARVAVSVASTRGGDRRGERTRAEGGGRAGTGAGTDGAPSPPGEPADPEPDPAAPPDQDDEGHWLPGLPSRAHRRYHDLFGRHGIDLLDTAERGDSDAACRLGILLLCHDRPAEAHAWLTSAAAAGDEAAKVLVNAEPGQRRPMAAELAYEFTLPGYRQDRSRDDPGTPTGAETYYRAAARAGHPGATVRMGLIYEARGEAAAAQYTFAEATRRHHDAHAHFTHLNAPDVRRRPPEQTT</sequence>
<feature type="compositionally biased region" description="Basic and acidic residues" evidence="1">
    <location>
        <begin position="117"/>
        <end position="129"/>
    </location>
</feature>
<feature type="compositionally biased region" description="Pro residues" evidence="1">
    <location>
        <begin position="175"/>
        <end position="191"/>
    </location>
</feature>
<organism evidence="2 3">
    <name type="scientific">Actinomadura luteofluorescens</name>
    <dbReference type="NCBI Taxonomy" id="46163"/>
    <lineage>
        <taxon>Bacteria</taxon>
        <taxon>Bacillati</taxon>
        <taxon>Actinomycetota</taxon>
        <taxon>Actinomycetes</taxon>
        <taxon>Streptosporangiales</taxon>
        <taxon>Thermomonosporaceae</taxon>
        <taxon>Actinomadura</taxon>
    </lineage>
</organism>
<gene>
    <name evidence="2" type="ORF">BJY14_006210</name>
</gene>
<comment type="caution">
    <text evidence="2">The sequence shown here is derived from an EMBL/GenBank/DDBJ whole genome shotgun (WGS) entry which is preliminary data.</text>
</comment>
<reference evidence="2 3" key="1">
    <citation type="submission" date="2020-07" db="EMBL/GenBank/DDBJ databases">
        <title>Sequencing the genomes of 1000 actinobacteria strains.</title>
        <authorList>
            <person name="Klenk H.-P."/>
        </authorList>
    </citation>
    <scope>NUCLEOTIDE SEQUENCE [LARGE SCALE GENOMIC DNA]</scope>
    <source>
        <strain evidence="2 3">DSM 40398</strain>
    </source>
</reference>
<evidence type="ECO:0000313" key="3">
    <source>
        <dbReference type="Proteomes" id="UP000529783"/>
    </source>
</evidence>
<accession>A0A7Y9JIC2</accession>
<evidence type="ECO:0008006" key="4">
    <source>
        <dbReference type="Google" id="ProtNLM"/>
    </source>
</evidence>
<dbReference type="InterPro" id="IPR011990">
    <property type="entry name" value="TPR-like_helical_dom_sf"/>
</dbReference>
<name>A0A7Y9JIC2_9ACTN</name>
<dbReference type="Gene3D" id="1.25.40.10">
    <property type="entry name" value="Tetratricopeptide repeat domain"/>
    <property type="match status" value="1"/>
</dbReference>
<dbReference type="AlphaFoldDB" id="A0A7Y9JIC2"/>
<dbReference type="RefSeq" id="WP_179846829.1">
    <property type="nucleotide sequence ID" value="NZ_JACCBA010000001.1"/>
</dbReference>
<dbReference type="EMBL" id="JACCBA010000001">
    <property type="protein sequence ID" value="NYD50227.1"/>
    <property type="molecule type" value="Genomic_DNA"/>
</dbReference>
<feature type="compositionally biased region" description="Gly residues" evidence="1">
    <location>
        <begin position="162"/>
        <end position="171"/>
    </location>
</feature>